<gene>
    <name evidence="3" type="ORF">JXQ802_LOCUS30683</name>
    <name evidence="4" type="ORF">JXQ802_LOCUS30738</name>
    <name evidence="2" type="ORF">PYM288_LOCUS18021</name>
</gene>
<dbReference type="EMBL" id="CAJNOL010001264">
    <property type="protein sequence ID" value="CAF1324738.1"/>
    <property type="molecule type" value="Genomic_DNA"/>
</dbReference>
<feature type="region of interest" description="Disordered" evidence="1">
    <location>
        <begin position="1"/>
        <end position="21"/>
    </location>
</feature>
<name>A0A814LPQ0_9BILA</name>
<comment type="caution">
    <text evidence="2">The sequence shown here is derived from an EMBL/GenBank/DDBJ whole genome shotgun (WGS) entry which is preliminary data.</text>
</comment>
<keyword evidence="6" id="KW-1185">Reference proteome</keyword>
<dbReference type="Proteomes" id="UP000663854">
    <property type="component" value="Unassembled WGS sequence"/>
</dbReference>
<accession>A0A814LPQ0</accession>
<organism evidence="2 5">
    <name type="scientific">Rotaria sordida</name>
    <dbReference type="NCBI Taxonomy" id="392033"/>
    <lineage>
        <taxon>Eukaryota</taxon>
        <taxon>Metazoa</taxon>
        <taxon>Spiralia</taxon>
        <taxon>Gnathifera</taxon>
        <taxon>Rotifera</taxon>
        <taxon>Eurotatoria</taxon>
        <taxon>Bdelloidea</taxon>
        <taxon>Philodinida</taxon>
        <taxon>Philodinidae</taxon>
        <taxon>Rotaria</taxon>
    </lineage>
</organism>
<dbReference type="EMBL" id="CAJNOH010000533">
    <property type="protein sequence ID" value="CAF1068336.1"/>
    <property type="molecule type" value="Genomic_DNA"/>
</dbReference>
<dbReference type="EMBL" id="CAJNOL010001258">
    <property type="protein sequence ID" value="CAF1323679.1"/>
    <property type="molecule type" value="Genomic_DNA"/>
</dbReference>
<dbReference type="Proteomes" id="UP000663870">
    <property type="component" value="Unassembled WGS sequence"/>
</dbReference>
<evidence type="ECO:0000313" key="4">
    <source>
        <dbReference type="EMBL" id="CAF1324738.1"/>
    </source>
</evidence>
<evidence type="ECO:0000313" key="2">
    <source>
        <dbReference type="EMBL" id="CAF1068336.1"/>
    </source>
</evidence>
<protein>
    <submittedName>
        <fullName evidence="2">Uncharacterized protein</fullName>
    </submittedName>
</protein>
<evidence type="ECO:0000313" key="6">
    <source>
        <dbReference type="Proteomes" id="UP000663870"/>
    </source>
</evidence>
<feature type="compositionally biased region" description="Polar residues" evidence="1">
    <location>
        <begin position="11"/>
        <end position="20"/>
    </location>
</feature>
<evidence type="ECO:0000256" key="1">
    <source>
        <dbReference type="SAM" id="MobiDB-lite"/>
    </source>
</evidence>
<reference evidence="2" key="1">
    <citation type="submission" date="2021-02" db="EMBL/GenBank/DDBJ databases">
        <authorList>
            <person name="Nowell W R."/>
        </authorList>
    </citation>
    <scope>NUCLEOTIDE SEQUENCE</scope>
</reference>
<dbReference type="AlphaFoldDB" id="A0A814LPQ0"/>
<evidence type="ECO:0000313" key="3">
    <source>
        <dbReference type="EMBL" id="CAF1323679.1"/>
    </source>
</evidence>
<evidence type="ECO:0000313" key="5">
    <source>
        <dbReference type="Proteomes" id="UP000663854"/>
    </source>
</evidence>
<proteinExistence type="predicted"/>
<sequence>MSDIERMESPPLTTTQTSRPTCGVLPDWINIDPKKSYHDDRPQTELQFITFAHCSHIAQTFNYMLRSA</sequence>